<evidence type="ECO:0000313" key="8">
    <source>
        <dbReference type="Proteomes" id="UP000297626"/>
    </source>
</evidence>
<comment type="caution">
    <text evidence="7">The sequence shown here is derived from an EMBL/GenBank/DDBJ whole genome shotgun (WGS) entry which is preliminary data.</text>
</comment>
<feature type="transmembrane region" description="Helical" evidence="6">
    <location>
        <begin position="171"/>
        <end position="191"/>
    </location>
</feature>
<feature type="transmembrane region" description="Helical" evidence="6">
    <location>
        <begin position="144"/>
        <end position="165"/>
    </location>
</feature>
<evidence type="ECO:0008006" key="9">
    <source>
        <dbReference type="Google" id="ProtNLM"/>
    </source>
</evidence>
<dbReference type="AlphaFoldDB" id="A0A4R9BKI4"/>
<protein>
    <recommendedName>
        <fullName evidence="9">Polysaccharide biosynthesis protein</fullName>
    </recommendedName>
</protein>
<feature type="transmembrane region" description="Helical" evidence="6">
    <location>
        <begin position="284"/>
        <end position="306"/>
    </location>
</feature>
<sequence>MLRRFSGFPAIIVATVVAGVAGYLITWLVPRIAGPGLYAIFAIFWSFLYLLVGALSGIQQEVTRATIPSTAATQRRAGTARNFGVASAVVVLLAIMGTAPLWKDLVFPGFGWQLALPLAVGAASYVLVATLSGTLYGVGQWSSLALLVSLDAVLRIVLIAIALLFTSDIVVLAWLVAAPFPIVILLLWPIIRGRIVGRSDLDVAYRALSWNVSRTVVAAASMGVLVSGFPLLLHLTSPGEANTTYGLMVLAITLTRAPLITTVMAAQSILVVRFRDFPSRFWATFNRIVVVILVCTGILSILGWWLGPWAFAILFGTSFVVSGWLIAVLVGSSGIVGILSVCGAALLARTQHFAYTAGWVCAAMATLGLLLLPLSFEMRTVVALMGAPCVGVVIGVVALLRGRRRTESLRKPHMPQPDSESHLT</sequence>
<keyword evidence="2" id="KW-1003">Cell membrane</keyword>
<feature type="transmembrane region" description="Helical" evidence="6">
    <location>
        <begin position="36"/>
        <end position="58"/>
    </location>
</feature>
<feature type="transmembrane region" description="Helical" evidence="6">
    <location>
        <begin position="245"/>
        <end position="272"/>
    </location>
</feature>
<evidence type="ECO:0000256" key="6">
    <source>
        <dbReference type="SAM" id="Phobius"/>
    </source>
</evidence>
<dbReference type="PANTHER" id="PTHR30250">
    <property type="entry name" value="PST FAMILY PREDICTED COLANIC ACID TRANSPORTER"/>
    <property type="match status" value="1"/>
</dbReference>
<accession>A0A4R9BKI4</accession>
<name>A0A4R9BKI4_9MICO</name>
<dbReference type="EMBL" id="SOHN01000016">
    <property type="protein sequence ID" value="TFD86274.1"/>
    <property type="molecule type" value="Genomic_DNA"/>
</dbReference>
<evidence type="ECO:0000313" key="7">
    <source>
        <dbReference type="EMBL" id="TFD86274.1"/>
    </source>
</evidence>
<keyword evidence="8" id="KW-1185">Reference proteome</keyword>
<dbReference type="GO" id="GO:0005886">
    <property type="term" value="C:plasma membrane"/>
    <property type="evidence" value="ECO:0007669"/>
    <property type="project" value="UniProtKB-SubCell"/>
</dbReference>
<reference evidence="7 8" key="1">
    <citation type="submission" date="2019-03" db="EMBL/GenBank/DDBJ databases">
        <title>Genomics of glacier-inhabiting Cryobacterium strains.</title>
        <authorList>
            <person name="Liu Q."/>
            <person name="Xin Y.-H."/>
        </authorList>
    </citation>
    <scope>NUCLEOTIDE SEQUENCE [LARGE SCALE GENOMIC DNA]</scope>
    <source>
        <strain evidence="7 8">Sr54</strain>
    </source>
</reference>
<feature type="transmembrane region" description="Helical" evidence="6">
    <location>
        <begin position="380"/>
        <end position="400"/>
    </location>
</feature>
<organism evidence="7 8">
    <name type="scientific">Cryobacterium serini</name>
    <dbReference type="NCBI Taxonomy" id="1259201"/>
    <lineage>
        <taxon>Bacteria</taxon>
        <taxon>Bacillati</taxon>
        <taxon>Actinomycetota</taxon>
        <taxon>Actinomycetes</taxon>
        <taxon>Micrococcales</taxon>
        <taxon>Microbacteriaceae</taxon>
        <taxon>Cryobacterium</taxon>
    </lineage>
</organism>
<proteinExistence type="predicted"/>
<evidence type="ECO:0000256" key="1">
    <source>
        <dbReference type="ARBA" id="ARBA00004651"/>
    </source>
</evidence>
<feature type="transmembrane region" description="Helical" evidence="6">
    <location>
        <begin position="353"/>
        <end position="374"/>
    </location>
</feature>
<feature type="transmembrane region" description="Helical" evidence="6">
    <location>
        <begin position="79"/>
        <end position="102"/>
    </location>
</feature>
<comment type="subcellular location">
    <subcellularLocation>
        <location evidence="1">Cell membrane</location>
        <topology evidence="1">Multi-pass membrane protein</topology>
    </subcellularLocation>
</comment>
<evidence type="ECO:0000256" key="2">
    <source>
        <dbReference type="ARBA" id="ARBA00022475"/>
    </source>
</evidence>
<keyword evidence="4 6" id="KW-1133">Transmembrane helix</keyword>
<dbReference type="InterPro" id="IPR050833">
    <property type="entry name" value="Poly_Biosynth_Transport"/>
</dbReference>
<keyword evidence="5 6" id="KW-0472">Membrane</keyword>
<dbReference type="PANTHER" id="PTHR30250:SF11">
    <property type="entry name" value="O-ANTIGEN TRANSPORTER-RELATED"/>
    <property type="match status" value="1"/>
</dbReference>
<evidence type="ECO:0000256" key="4">
    <source>
        <dbReference type="ARBA" id="ARBA00022989"/>
    </source>
</evidence>
<feature type="transmembrane region" description="Helical" evidence="6">
    <location>
        <begin position="312"/>
        <end position="341"/>
    </location>
</feature>
<keyword evidence="3 6" id="KW-0812">Transmembrane</keyword>
<feature type="transmembrane region" description="Helical" evidence="6">
    <location>
        <begin position="114"/>
        <end position="137"/>
    </location>
</feature>
<evidence type="ECO:0000256" key="5">
    <source>
        <dbReference type="ARBA" id="ARBA00023136"/>
    </source>
</evidence>
<feature type="transmembrane region" description="Helical" evidence="6">
    <location>
        <begin position="212"/>
        <end position="233"/>
    </location>
</feature>
<dbReference type="Proteomes" id="UP000297626">
    <property type="component" value="Unassembled WGS sequence"/>
</dbReference>
<dbReference type="RefSeq" id="WP_134530386.1">
    <property type="nucleotide sequence ID" value="NZ_SOHN01000016.1"/>
</dbReference>
<evidence type="ECO:0000256" key="3">
    <source>
        <dbReference type="ARBA" id="ARBA00022692"/>
    </source>
</evidence>
<feature type="transmembrane region" description="Helical" evidence="6">
    <location>
        <begin position="7"/>
        <end position="30"/>
    </location>
</feature>
<gene>
    <name evidence="7" type="ORF">E3T51_14250</name>
</gene>